<proteinExistence type="predicted"/>
<accession>A0A0G4MYT4</accession>
<dbReference type="Pfam" id="PF00174">
    <property type="entry name" value="Oxidored_molyb"/>
    <property type="match status" value="1"/>
</dbReference>
<dbReference type="InterPro" id="IPR000572">
    <property type="entry name" value="OxRdtase_Mopterin-bd_dom"/>
</dbReference>
<feature type="domain" description="Oxidoreductase molybdopterin-binding" evidence="1">
    <location>
        <begin position="17"/>
        <end position="67"/>
    </location>
</feature>
<protein>
    <recommendedName>
        <fullName evidence="1">Oxidoreductase molybdopterin-binding domain-containing protein</fullName>
    </recommendedName>
</protein>
<dbReference type="InterPro" id="IPR036374">
    <property type="entry name" value="OxRdtase_Mopterin-bd_sf"/>
</dbReference>
<organism evidence="2 3">
    <name type="scientific">Verticillium longisporum</name>
    <name type="common">Verticillium dahliae var. longisporum</name>
    <dbReference type="NCBI Taxonomy" id="100787"/>
    <lineage>
        <taxon>Eukaryota</taxon>
        <taxon>Fungi</taxon>
        <taxon>Dikarya</taxon>
        <taxon>Ascomycota</taxon>
        <taxon>Pezizomycotina</taxon>
        <taxon>Sordariomycetes</taxon>
        <taxon>Hypocreomycetidae</taxon>
        <taxon>Glomerellales</taxon>
        <taxon>Plectosphaerellaceae</taxon>
        <taxon>Verticillium</taxon>
    </lineage>
</organism>
<sequence>MAHRECQVDRHSEGLEYGTFAGVTSDRYQKDLPLSKAYAPEVLIAFEMNGQPLGKEKGGPVRLVMPG</sequence>
<keyword evidence="3" id="KW-1185">Reference proteome</keyword>
<dbReference type="SUPFAM" id="SSF56524">
    <property type="entry name" value="Oxidoreductase molybdopterin-binding domain"/>
    <property type="match status" value="1"/>
</dbReference>
<name>A0A0G4MYT4_VERLO</name>
<evidence type="ECO:0000313" key="2">
    <source>
        <dbReference type="EMBL" id="CRK39332.1"/>
    </source>
</evidence>
<evidence type="ECO:0000313" key="3">
    <source>
        <dbReference type="Proteomes" id="UP000044602"/>
    </source>
</evidence>
<dbReference type="Proteomes" id="UP000044602">
    <property type="component" value="Unassembled WGS sequence"/>
</dbReference>
<dbReference type="AlphaFoldDB" id="A0A0G4MYT4"/>
<evidence type="ECO:0000259" key="1">
    <source>
        <dbReference type="Pfam" id="PF00174"/>
    </source>
</evidence>
<reference evidence="2 3" key="1">
    <citation type="submission" date="2015-05" db="EMBL/GenBank/DDBJ databases">
        <authorList>
            <person name="Wang D.B."/>
            <person name="Wang M."/>
        </authorList>
    </citation>
    <scope>NUCLEOTIDE SEQUENCE [LARGE SCALE GENOMIC DNA]</scope>
    <source>
        <strain evidence="2">VL1</strain>
    </source>
</reference>
<dbReference type="Gene3D" id="3.90.420.10">
    <property type="entry name" value="Oxidoreductase, molybdopterin-binding domain"/>
    <property type="match status" value="1"/>
</dbReference>
<gene>
    <name evidence="2" type="ORF">BN1708_001580</name>
</gene>
<dbReference type="STRING" id="100787.A0A0G4MYT4"/>
<dbReference type="EMBL" id="CVQH01025860">
    <property type="protein sequence ID" value="CRK39332.1"/>
    <property type="molecule type" value="Genomic_DNA"/>
</dbReference>